<organism evidence="1 2">
    <name type="scientific">Stieleria magnilauensis</name>
    <dbReference type="NCBI Taxonomy" id="2527963"/>
    <lineage>
        <taxon>Bacteria</taxon>
        <taxon>Pseudomonadati</taxon>
        <taxon>Planctomycetota</taxon>
        <taxon>Planctomycetia</taxon>
        <taxon>Pirellulales</taxon>
        <taxon>Pirellulaceae</taxon>
        <taxon>Stieleria</taxon>
    </lineage>
</organism>
<name>A0ABX5XVE2_9BACT</name>
<reference evidence="1 2" key="1">
    <citation type="submission" date="2019-02" db="EMBL/GenBank/DDBJ databases">
        <title>Deep-cultivation of Planctomycetes and their phenomic and genomic characterization uncovers novel biology.</title>
        <authorList>
            <person name="Wiegand S."/>
            <person name="Jogler M."/>
            <person name="Boedeker C."/>
            <person name="Pinto D."/>
            <person name="Vollmers J."/>
            <person name="Rivas-Marin E."/>
            <person name="Kohn T."/>
            <person name="Peeters S.H."/>
            <person name="Heuer A."/>
            <person name="Rast P."/>
            <person name="Oberbeckmann S."/>
            <person name="Bunk B."/>
            <person name="Jeske O."/>
            <person name="Meyerdierks A."/>
            <person name="Storesund J.E."/>
            <person name="Kallscheuer N."/>
            <person name="Luecker S."/>
            <person name="Lage O.M."/>
            <person name="Pohl T."/>
            <person name="Merkel B.J."/>
            <person name="Hornburger P."/>
            <person name="Mueller R.-W."/>
            <person name="Bruemmer F."/>
            <person name="Labrenz M."/>
            <person name="Spormann A.M."/>
            <person name="Op den Camp H."/>
            <person name="Overmann J."/>
            <person name="Amann R."/>
            <person name="Jetten M.S.M."/>
            <person name="Mascher T."/>
            <person name="Medema M.H."/>
            <person name="Devos D.P."/>
            <person name="Kaster A.-K."/>
            <person name="Ovreas L."/>
            <person name="Rohde M."/>
            <person name="Galperin M.Y."/>
            <person name="Jogler C."/>
        </authorList>
    </citation>
    <scope>NUCLEOTIDE SEQUENCE [LARGE SCALE GENOMIC DNA]</scope>
    <source>
        <strain evidence="1 2">TBK1r</strain>
    </source>
</reference>
<proteinExistence type="predicted"/>
<dbReference type="EMBL" id="CP036432">
    <property type="protein sequence ID" value="QDV85547.1"/>
    <property type="molecule type" value="Genomic_DNA"/>
</dbReference>
<evidence type="ECO:0000313" key="2">
    <source>
        <dbReference type="Proteomes" id="UP000318081"/>
    </source>
</evidence>
<accession>A0ABX5XVE2</accession>
<evidence type="ECO:0000313" key="1">
    <source>
        <dbReference type="EMBL" id="QDV85547.1"/>
    </source>
</evidence>
<sequence>MRFQTQQANPGSNSQGFRRFIDAARVAHIRRVSQHGKSRVYLWTFQNVATEANVFATKRRNAAL</sequence>
<gene>
    <name evidence="1" type="ORF">TBK1r_45610</name>
</gene>
<keyword evidence="2" id="KW-1185">Reference proteome</keyword>
<protein>
    <submittedName>
        <fullName evidence="1">Uncharacterized protein</fullName>
    </submittedName>
</protein>
<dbReference type="Proteomes" id="UP000318081">
    <property type="component" value="Chromosome"/>
</dbReference>